<evidence type="ECO:0000313" key="3">
    <source>
        <dbReference type="Proteomes" id="UP000011769"/>
    </source>
</evidence>
<evidence type="ECO:0000313" key="2">
    <source>
        <dbReference type="EMBL" id="EMG25738.1"/>
    </source>
</evidence>
<dbReference type="InterPro" id="IPR001387">
    <property type="entry name" value="Cro/C1-type_HTH"/>
</dbReference>
<accession>A0ABN0IS52</accession>
<dbReference type="SMART" id="SM00530">
    <property type="entry name" value="HTH_XRE"/>
    <property type="match status" value="1"/>
</dbReference>
<dbReference type="RefSeq" id="WP_003108339.1">
    <property type="nucleotide sequence ID" value="NZ_ALYM01000003.1"/>
</dbReference>
<organism evidence="2 3">
    <name type="scientific">Streptococcus parauberis KRS-02083</name>
    <dbReference type="NCBI Taxonomy" id="1207545"/>
    <lineage>
        <taxon>Bacteria</taxon>
        <taxon>Bacillati</taxon>
        <taxon>Bacillota</taxon>
        <taxon>Bacilli</taxon>
        <taxon>Lactobacillales</taxon>
        <taxon>Streptococcaceae</taxon>
        <taxon>Streptococcus</taxon>
    </lineage>
</organism>
<dbReference type="SUPFAM" id="SSF47413">
    <property type="entry name" value="lambda repressor-like DNA-binding domains"/>
    <property type="match status" value="1"/>
</dbReference>
<proteinExistence type="predicted"/>
<sequence length="76" mass="8705">MAVDYLRVKAERIAKGYTQDYMASQLGWKNRSKYAKRENGIVSFDADELGKVAEVLGISKDNIGIFFTYNVHKKEQ</sequence>
<feature type="domain" description="HTH cro/C1-type" evidence="1">
    <location>
        <begin position="8"/>
        <end position="63"/>
    </location>
</feature>
<reference evidence="2 3" key="1">
    <citation type="journal article" date="2013" name="PLoS ONE">
        <title>Comparative Genomic Characterization of Three Streptococcus parauberis Strains in Fish Pathogen, as Assessed by Wide-Genome Analyses.</title>
        <authorList>
            <person name="Nho S.W."/>
            <person name="Hikima J."/>
            <person name="Park S.B."/>
            <person name="Jang H.B."/>
            <person name="Cha I.S."/>
            <person name="Yasuike M."/>
            <person name="Nakamura Y."/>
            <person name="Fujiwara A."/>
            <person name="Sano M."/>
            <person name="Kanai K."/>
            <person name="Kondo H."/>
            <person name="Hirono I."/>
            <person name="Takeyama H."/>
            <person name="Aoki T."/>
            <person name="Jung T.S."/>
        </authorList>
    </citation>
    <scope>NUCLEOTIDE SEQUENCE [LARGE SCALE GENOMIC DNA]</scope>
    <source>
        <strain evidence="2 3">KRS-02083</strain>
    </source>
</reference>
<dbReference type="CDD" id="cd00093">
    <property type="entry name" value="HTH_XRE"/>
    <property type="match status" value="1"/>
</dbReference>
<dbReference type="Proteomes" id="UP000011769">
    <property type="component" value="Unassembled WGS sequence"/>
</dbReference>
<dbReference type="InterPro" id="IPR010982">
    <property type="entry name" value="Lambda_DNA-bd_dom_sf"/>
</dbReference>
<evidence type="ECO:0000259" key="1">
    <source>
        <dbReference type="PROSITE" id="PS50943"/>
    </source>
</evidence>
<dbReference type="EMBL" id="ALYM01000003">
    <property type="protein sequence ID" value="EMG25738.1"/>
    <property type="molecule type" value="Genomic_DNA"/>
</dbReference>
<keyword evidence="3" id="KW-1185">Reference proteome</keyword>
<name>A0ABN0IS52_9STRE</name>
<comment type="caution">
    <text evidence="2">The sequence shown here is derived from an EMBL/GenBank/DDBJ whole genome shotgun (WGS) entry which is preliminary data.</text>
</comment>
<dbReference type="Pfam" id="PF01381">
    <property type="entry name" value="HTH_3"/>
    <property type="match status" value="1"/>
</dbReference>
<dbReference type="PROSITE" id="PS50943">
    <property type="entry name" value="HTH_CROC1"/>
    <property type="match status" value="1"/>
</dbReference>
<gene>
    <name evidence="2" type="ORF">SPJ1_1149</name>
</gene>
<dbReference type="Gene3D" id="1.10.260.40">
    <property type="entry name" value="lambda repressor-like DNA-binding domains"/>
    <property type="match status" value="1"/>
</dbReference>
<protein>
    <submittedName>
        <fullName evidence="2">Transcriptional regulator, Cro family</fullName>
    </submittedName>
</protein>